<protein>
    <submittedName>
        <fullName evidence="1">Uncharacterized protein</fullName>
    </submittedName>
</protein>
<dbReference type="AlphaFoldDB" id="A0A8X6WPA2"/>
<comment type="caution">
    <text evidence="1">The sequence shown here is derived from an EMBL/GenBank/DDBJ whole genome shotgun (WGS) entry which is preliminary data.</text>
</comment>
<organism evidence="1 2">
    <name type="scientific">Trichonephila inaurata madagascariensis</name>
    <dbReference type="NCBI Taxonomy" id="2747483"/>
    <lineage>
        <taxon>Eukaryota</taxon>
        <taxon>Metazoa</taxon>
        <taxon>Ecdysozoa</taxon>
        <taxon>Arthropoda</taxon>
        <taxon>Chelicerata</taxon>
        <taxon>Arachnida</taxon>
        <taxon>Araneae</taxon>
        <taxon>Araneomorphae</taxon>
        <taxon>Entelegynae</taxon>
        <taxon>Araneoidea</taxon>
        <taxon>Nephilidae</taxon>
        <taxon>Trichonephila</taxon>
        <taxon>Trichonephila inaurata</taxon>
    </lineage>
</organism>
<dbReference type="Proteomes" id="UP000886998">
    <property type="component" value="Unassembled WGS sequence"/>
</dbReference>
<name>A0A8X6WPA2_9ARAC</name>
<evidence type="ECO:0000313" key="1">
    <source>
        <dbReference type="EMBL" id="GFY38872.1"/>
    </source>
</evidence>
<proteinExistence type="predicted"/>
<accession>A0A8X6WPA2</accession>
<keyword evidence="2" id="KW-1185">Reference proteome</keyword>
<gene>
    <name evidence="1" type="ORF">TNIN_474231</name>
</gene>
<sequence length="105" mass="12057">MSHHFDNPTPLAYADPERHSHHRMAMSQWRPNVYNSKLGNVGGYNVYLKCKFLSRVRENIAEFIESIEEVPHSYLKSQVICHVLTSKKSSQGAGPKIGIRYLVRC</sequence>
<evidence type="ECO:0000313" key="2">
    <source>
        <dbReference type="Proteomes" id="UP000886998"/>
    </source>
</evidence>
<dbReference type="EMBL" id="BMAV01001092">
    <property type="protein sequence ID" value="GFY38872.1"/>
    <property type="molecule type" value="Genomic_DNA"/>
</dbReference>
<reference evidence="1" key="1">
    <citation type="submission" date="2020-08" db="EMBL/GenBank/DDBJ databases">
        <title>Multicomponent nature underlies the extraordinary mechanical properties of spider dragline silk.</title>
        <authorList>
            <person name="Kono N."/>
            <person name="Nakamura H."/>
            <person name="Mori M."/>
            <person name="Yoshida Y."/>
            <person name="Ohtoshi R."/>
            <person name="Malay A.D."/>
            <person name="Moran D.A.P."/>
            <person name="Tomita M."/>
            <person name="Numata K."/>
            <person name="Arakawa K."/>
        </authorList>
    </citation>
    <scope>NUCLEOTIDE SEQUENCE</scope>
</reference>